<accession>M0NJ86</accession>
<dbReference type="PATRIC" id="fig|1227482.3.peg.3150"/>
<keyword evidence="2" id="KW-1185">Reference proteome</keyword>
<evidence type="ECO:0000313" key="1">
    <source>
        <dbReference type="EMBL" id="EMA57169.1"/>
    </source>
</evidence>
<name>M0NJ86_9EURY</name>
<reference evidence="1 2" key="1">
    <citation type="journal article" date="2014" name="PLoS Genet.">
        <title>Phylogenetically driven sequencing of extremely halophilic archaea reveals strategies for static and dynamic osmo-response.</title>
        <authorList>
            <person name="Becker E.A."/>
            <person name="Seitzer P.M."/>
            <person name="Tritt A."/>
            <person name="Larsen D."/>
            <person name="Krusor M."/>
            <person name="Yao A.I."/>
            <person name="Wu D."/>
            <person name="Madern D."/>
            <person name="Eisen J.A."/>
            <person name="Darling A.E."/>
            <person name="Facciotti M.T."/>
        </authorList>
    </citation>
    <scope>NUCLEOTIDE SEQUENCE [LARGE SCALE GENOMIC DNA]</scope>
    <source>
        <strain evidence="1 2">DSM 21995</strain>
    </source>
</reference>
<gene>
    <name evidence="1" type="ORF">C469_15593</name>
</gene>
<dbReference type="RefSeq" id="WP_008008242.1">
    <property type="nucleotide sequence ID" value="NZ_AOJG01000041.1"/>
</dbReference>
<dbReference type="Proteomes" id="UP000011650">
    <property type="component" value="Unassembled WGS sequence"/>
</dbReference>
<dbReference type="EMBL" id="AOJG01000041">
    <property type="protein sequence ID" value="EMA57169.1"/>
    <property type="molecule type" value="Genomic_DNA"/>
</dbReference>
<comment type="caution">
    <text evidence="1">The sequence shown here is derived from an EMBL/GenBank/DDBJ whole genome shotgun (WGS) entry which is preliminary data.</text>
</comment>
<protein>
    <submittedName>
        <fullName evidence="1">Uncharacterized protein</fullName>
    </submittedName>
</protein>
<dbReference type="AlphaFoldDB" id="M0NJ86"/>
<organism evidence="1 2">
    <name type="scientific">Halorubrum lipolyticum DSM 21995</name>
    <dbReference type="NCBI Taxonomy" id="1227482"/>
    <lineage>
        <taxon>Archaea</taxon>
        <taxon>Methanobacteriati</taxon>
        <taxon>Methanobacteriota</taxon>
        <taxon>Stenosarchaea group</taxon>
        <taxon>Halobacteria</taxon>
        <taxon>Halobacteriales</taxon>
        <taxon>Haloferacaceae</taxon>
        <taxon>Halorubrum</taxon>
    </lineage>
</organism>
<evidence type="ECO:0000313" key="2">
    <source>
        <dbReference type="Proteomes" id="UP000011650"/>
    </source>
</evidence>
<sequence>MSLEDAYRADLQELVAALDDRGIFRPGEREAWIEGIEQADGTSELMITGEALHKAMLDREGVDEVVSEHTKERTEAFV</sequence>
<dbReference type="STRING" id="1227482.C469_15593"/>
<dbReference type="OrthoDB" id="319180at2157"/>
<proteinExistence type="predicted"/>